<dbReference type="Proteomes" id="UP000199673">
    <property type="component" value="Unassembled WGS sequence"/>
</dbReference>
<evidence type="ECO:0000313" key="1">
    <source>
        <dbReference type="EMBL" id="SFT88434.1"/>
    </source>
</evidence>
<accession>A0A1I7BMK9</accession>
<dbReference type="AlphaFoldDB" id="A0A1I7BMK9"/>
<dbReference type="STRING" id="305507.SAMN04489724_2549"/>
<protein>
    <submittedName>
        <fullName evidence="1">Uncharacterized protein</fullName>
    </submittedName>
</protein>
<name>A0A1I7BMK9_9BACT</name>
<evidence type="ECO:0000313" key="2">
    <source>
        <dbReference type="Proteomes" id="UP000199673"/>
    </source>
</evidence>
<reference evidence="2" key="1">
    <citation type="submission" date="2016-10" db="EMBL/GenBank/DDBJ databases">
        <authorList>
            <person name="Varghese N."/>
            <person name="Submissions S."/>
        </authorList>
    </citation>
    <scope>NUCLEOTIDE SEQUENCE [LARGE SCALE GENOMIC DNA]</scope>
    <source>
        <strain evidence="2">DSM 23445</strain>
    </source>
</reference>
<proteinExistence type="predicted"/>
<organism evidence="1 2">
    <name type="scientific">Algoriphagus locisalis</name>
    <dbReference type="NCBI Taxonomy" id="305507"/>
    <lineage>
        <taxon>Bacteria</taxon>
        <taxon>Pseudomonadati</taxon>
        <taxon>Bacteroidota</taxon>
        <taxon>Cytophagia</taxon>
        <taxon>Cytophagales</taxon>
        <taxon>Cyclobacteriaceae</taxon>
        <taxon>Algoriphagus</taxon>
    </lineage>
</organism>
<gene>
    <name evidence="1" type="ORF">SAMN04489724_2549</name>
</gene>
<dbReference type="EMBL" id="FPBF01000003">
    <property type="protein sequence ID" value="SFT88434.1"/>
    <property type="molecule type" value="Genomic_DNA"/>
</dbReference>
<sequence>MATVNLTFRALYREQEEISELAELHFLIFSPVNILDRHEVFFSIYKFRGLIYRHSNASLPTNPVYHPRINSYFIYPYAYSLTGLDGSICSTYSTVTDR</sequence>
<keyword evidence="2" id="KW-1185">Reference proteome</keyword>